<sequence length="272" mass="31153">MAADSPAPFEQRHLCRSCLMRDSLWQQIFGYCRCYHSTRKQRERNKVCLSENRVFKEWKIYLQDKNAWLLENKSVKSVLQFENIDPKGVRIAMRKNYLVSITDVFSFSLTLDSGLIIEQFPRFYLHFQELLKALKSSLNESTYTKNSSVPVHSGLIRVKKSHIPVHQLIPLQVKDQYSSKNIKLFCNFIEPEKTALSNDNCCLVLEENDDECISLEGALNSAGEMASWLDLKPSKFSFNAKFPELPTLPRKGGEGVEGGGYERVGEVERMGG</sequence>
<evidence type="ECO:0000313" key="2">
    <source>
        <dbReference type="Proteomes" id="UP000296049"/>
    </source>
</evidence>
<proteinExistence type="predicted"/>
<dbReference type="AlphaFoldDB" id="R0LM16"/>
<keyword evidence="2" id="KW-1185">Reference proteome</keyword>
<evidence type="ECO:0000313" key="1">
    <source>
        <dbReference type="EMBL" id="EOB01433.1"/>
    </source>
</evidence>
<dbReference type="EMBL" id="KB743096">
    <property type="protein sequence ID" value="EOB01433.1"/>
    <property type="molecule type" value="Genomic_DNA"/>
</dbReference>
<reference evidence="2" key="1">
    <citation type="journal article" date="2013" name="Nat. Genet.">
        <title>The duck genome and transcriptome provide insight into an avian influenza virus reservoir species.</title>
        <authorList>
            <person name="Huang Y."/>
            <person name="Li Y."/>
            <person name="Burt D.W."/>
            <person name="Chen H."/>
            <person name="Zhang Y."/>
            <person name="Qian W."/>
            <person name="Kim H."/>
            <person name="Gan S."/>
            <person name="Zhao Y."/>
            <person name="Li J."/>
            <person name="Yi K."/>
            <person name="Feng H."/>
            <person name="Zhu P."/>
            <person name="Li B."/>
            <person name="Liu Q."/>
            <person name="Fairley S."/>
            <person name="Magor K.E."/>
            <person name="Du Z."/>
            <person name="Hu X."/>
            <person name="Goodman L."/>
            <person name="Tafer H."/>
            <person name="Vignal A."/>
            <person name="Lee T."/>
            <person name="Kim K.W."/>
            <person name="Sheng Z."/>
            <person name="An Y."/>
            <person name="Searle S."/>
            <person name="Herrero J."/>
            <person name="Groenen M.A."/>
            <person name="Crooijmans R.P."/>
            <person name="Faraut T."/>
            <person name="Cai Q."/>
            <person name="Webster R.G."/>
            <person name="Aldridge J.R."/>
            <person name="Warren W.C."/>
            <person name="Bartschat S."/>
            <person name="Kehr S."/>
            <person name="Marz M."/>
            <person name="Stadler P.F."/>
            <person name="Smith J."/>
            <person name="Kraus R.H."/>
            <person name="Zhao Y."/>
            <person name="Ren L."/>
            <person name="Fei J."/>
            <person name="Morisson M."/>
            <person name="Kaiser P."/>
            <person name="Griffin D.K."/>
            <person name="Rao M."/>
            <person name="Pitel F."/>
            <person name="Wang J."/>
            <person name="Li N."/>
        </authorList>
    </citation>
    <scope>NUCLEOTIDE SEQUENCE [LARGE SCALE GENOMIC DNA]</scope>
</reference>
<accession>R0LM16</accession>
<dbReference type="Proteomes" id="UP000296049">
    <property type="component" value="Unassembled WGS sequence"/>
</dbReference>
<gene>
    <name evidence="1" type="ORF">Anapl_18472</name>
</gene>
<organism evidence="1 2">
    <name type="scientific">Anas platyrhynchos</name>
    <name type="common">Mallard</name>
    <name type="synonym">Anas boschas</name>
    <dbReference type="NCBI Taxonomy" id="8839"/>
    <lineage>
        <taxon>Eukaryota</taxon>
        <taxon>Metazoa</taxon>
        <taxon>Chordata</taxon>
        <taxon>Craniata</taxon>
        <taxon>Vertebrata</taxon>
        <taxon>Euteleostomi</taxon>
        <taxon>Archelosauria</taxon>
        <taxon>Archosauria</taxon>
        <taxon>Dinosauria</taxon>
        <taxon>Saurischia</taxon>
        <taxon>Theropoda</taxon>
        <taxon>Coelurosauria</taxon>
        <taxon>Aves</taxon>
        <taxon>Neognathae</taxon>
        <taxon>Galloanserae</taxon>
        <taxon>Anseriformes</taxon>
        <taxon>Anatidae</taxon>
        <taxon>Anatinae</taxon>
        <taxon>Anas</taxon>
    </lineage>
</organism>
<name>R0LM16_ANAPL</name>
<protein>
    <submittedName>
        <fullName evidence="1">Uncharacterized protein</fullName>
    </submittedName>
</protein>